<keyword evidence="4" id="KW-0472">Membrane</keyword>
<dbReference type="SUPFAM" id="SSF50998">
    <property type="entry name" value="Quinoprotein alcohol dehydrogenase-like"/>
    <property type="match status" value="1"/>
</dbReference>
<feature type="repeat" description="WD" evidence="3">
    <location>
        <begin position="991"/>
        <end position="1032"/>
    </location>
</feature>
<organism evidence="6 7">
    <name type="scientific">Micromonospora pallida</name>
    <dbReference type="NCBI Taxonomy" id="145854"/>
    <lineage>
        <taxon>Bacteria</taxon>
        <taxon>Bacillati</taxon>
        <taxon>Actinomycetota</taxon>
        <taxon>Actinomycetes</taxon>
        <taxon>Micromonosporales</taxon>
        <taxon>Micromonosporaceae</taxon>
        <taxon>Micromonospora</taxon>
    </lineage>
</organism>
<feature type="transmembrane region" description="Helical" evidence="4">
    <location>
        <begin position="751"/>
        <end position="771"/>
    </location>
</feature>
<dbReference type="SMART" id="SM00320">
    <property type="entry name" value="WD40"/>
    <property type="match status" value="9"/>
</dbReference>
<gene>
    <name evidence="6" type="ORF">GA0074692_2609</name>
</gene>
<feature type="transmembrane region" description="Helical" evidence="4">
    <location>
        <begin position="465"/>
        <end position="487"/>
    </location>
</feature>
<dbReference type="PRINTS" id="PR00320">
    <property type="entry name" value="GPROTEINBRPT"/>
</dbReference>
<evidence type="ECO:0000313" key="7">
    <source>
        <dbReference type="Proteomes" id="UP000198959"/>
    </source>
</evidence>
<dbReference type="Proteomes" id="UP000198959">
    <property type="component" value="Unassembled WGS sequence"/>
</dbReference>
<dbReference type="AlphaFoldDB" id="A0A1C6SH32"/>
<dbReference type="InterPro" id="IPR020472">
    <property type="entry name" value="WD40_PAC1"/>
</dbReference>
<dbReference type="InterPro" id="IPR011047">
    <property type="entry name" value="Quinoprotein_ADH-like_sf"/>
</dbReference>
<dbReference type="Pfam" id="PF00400">
    <property type="entry name" value="WD40"/>
    <property type="match status" value="7"/>
</dbReference>
<feature type="transmembrane region" description="Helical" evidence="4">
    <location>
        <begin position="508"/>
        <end position="535"/>
    </location>
</feature>
<feature type="repeat" description="WD" evidence="3">
    <location>
        <begin position="1118"/>
        <end position="1154"/>
    </location>
</feature>
<dbReference type="InterPro" id="IPR019775">
    <property type="entry name" value="WD40_repeat_CS"/>
</dbReference>
<dbReference type="PROSITE" id="PS00678">
    <property type="entry name" value="WD_REPEATS_1"/>
    <property type="match status" value="1"/>
</dbReference>
<dbReference type="OrthoDB" id="419058at2"/>
<dbReference type="PROSITE" id="PS50837">
    <property type="entry name" value="NACHT"/>
    <property type="match status" value="1"/>
</dbReference>
<reference evidence="7" key="1">
    <citation type="submission" date="2016-06" db="EMBL/GenBank/DDBJ databases">
        <authorList>
            <person name="Varghese N."/>
            <person name="Submissions Spin"/>
        </authorList>
    </citation>
    <scope>NUCLEOTIDE SEQUENCE [LARGE SCALE GENOMIC DNA]</scope>
    <source>
        <strain evidence="7">DSM 43817</strain>
    </source>
</reference>
<feature type="transmembrane region" description="Helical" evidence="4">
    <location>
        <begin position="429"/>
        <end position="453"/>
    </location>
</feature>
<evidence type="ECO:0000313" key="6">
    <source>
        <dbReference type="EMBL" id="SCL28806.1"/>
    </source>
</evidence>
<dbReference type="CDD" id="cd00200">
    <property type="entry name" value="WD40"/>
    <property type="match status" value="1"/>
</dbReference>
<dbReference type="RefSeq" id="WP_091643918.1">
    <property type="nucleotide sequence ID" value="NZ_FMHW01000002.1"/>
</dbReference>
<dbReference type="PANTHER" id="PTHR19879">
    <property type="entry name" value="TRANSCRIPTION INITIATION FACTOR TFIID"/>
    <property type="match status" value="1"/>
</dbReference>
<dbReference type="SUPFAM" id="SSF50969">
    <property type="entry name" value="YVTN repeat-like/Quinoprotein amine dehydrogenase"/>
    <property type="match status" value="1"/>
</dbReference>
<evidence type="ECO:0000259" key="5">
    <source>
        <dbReference type="PROSITE" id="PS50837"/>
    </source>
</evidence>
<evidence type="ECO:0000256" key="2">
    <source>
        <dbReference type="ARBA" id="ARBA00022737"/>
    </source>
</evidence>
<feature type="transmembrane region" description="Helical" evidence="4">
    <location>
        <begin position="594"/>
        <end position="616"/>
    </location>
</feature>
<dbReference type="Gene3D" id="3.40.50.300">
    <property type="entry name" value="P-loop containing nucleotide triphosphate hydrolases"/>
    <property type="match status" value="1"/>
</dbReference>
<feature type="repeat" description="WD" evidence="3">
    <location>
        <begin position="864"/>
        <end position="906"/>
    </location>
</feature>
<dbReference type="PROSITE" id="PS50294">
    <property type="entry name" value="WD_REPEATS_REGION"/>
    <property type="match status" value="4"/>
</dbReference>
<dbReference type="SUPFAM" id="SSF52540">
    <property type="entry name" value="P-loop containing nucleoside triphosphate hydrolases"/>
    <property type="match status" value="1"/>
</dbReference>
<accession>A0A1C6SH32</accession>
<dbReference type="InterPro" id="IPR027417">
    <property type="entry name" value="P-loop_NTPase"/>
</dbReference>
<feature type="repeat" description="WD" evidence="3">
    <location>
        <begin position="822"/>
        <end position="863"/>
    </location>
</feature>
<feature type="repeat" description="WD" evidence="3">
    <location>
        <begin position="1033"/>
        <end position="1075"/>
    </location>
</feature>
<feature type="transmembrane region" description="Helical" evidence="4">
    <location>
        <begin position="547"/>
        <end position="567"/>
    </location>
</feature>
<dbReference type="Gene3D" id="2.130.10.10">
    <property type="entry name" value="YVTN repeat-like/Quinoprotein amine dehydrogenase"/>
    <property type="match status" value="3"/>
</dbReference>
<evidence type="ECO:0000256" key="4">
    <source>
        <dbReference type="SAM" id="Phobius"/>
    </source>
</evidence>
<proteinExistence type="predicted"/>
<evidence type="ECO:0000256" key="3">
    <source>
        <dbReference type="PROSITE-ProRule" id="PRU00221"/>
    </source>
</evidence>
<keyword evidence="7" id="KW-1185">Reference proteome</keyword>
<keyword evidence="4" id="KW-0812">Transmembrane</keyword>
<evidence type="ECO:0000256" key="1">
    <source>
        <dbReference type="ARBA" id="ARBA00022574"/>
    </source>
</evidence>
<dbReference type="PANTHER" id="PTHR19879:SF9">
    <property type="entry name" value="TRANSCRIPTION INITIATION FACTOR TFIID SUBUNIT 5"/>
    <property type="match status" value="1"/>
</dbReference>
<dbReference type="EMBL" id="FMHW01000002">
    <property type="protein sequence ID" value="SCL28806.1"/>
    <property type="molecule type" value="Genomic_DNA"/>
</dbReference>
<dbReference type="STRING" id="145854.GA0074692_2609"/>
<dbReference type="InterPro" id="IPR007111">
    <property type="entry name" value="NACHT_NTPase"/>
</dbReference>
<dbReference type="InterPro" id="IPR015943">
    <property type="entry name" value="WD40/YVTN_repeat-like_dom_sf"/>
</dbReference>
<feature type="domain" description="NACHT" evidence="5">
    <location>
        <begin position="149"/>
        <end position="237"/>
    </location>
</feature>
<feature type="transmembrane region" description="Helical" evidence="4">
    <location>
        <begin position="39"/>
        <end position="59"/>
    </location>
</feature>
<sequence length="1154" mass="123570">MTGRPFRQRIVLALVVAAGAGLAVWLALADEAYRAQVTGVIGLLAGIGSFLADVLPLWLRPPGPVRDPAALVDDLAEILTAEWTTEAKARMLRDPGVLPLDWTLSDPELSDLAAPTSARVLRTRGQRMAGRFDDAARALAEQYRAQYSGRLVILGEPGAGKTVLAMMLTLGLLWRRTPGSPTPVLLSASSWDPVRQPLDAWIVRTLASLYYSGQESIPRLLLERELLLPILDGLDEIPEMSRRSAVRAINAAVGNDRPVVVTCRHTEYQDVIRGGSRKLRSAPVVTVAPLPHEEIVSYLNSIEWPPATSWRSVVEHLRTHPDGDLAAALSTPLMVSVARTVYYQGAGDPGELLSLRTRHDVEDHLIDRLIDAAYAPAWNVPVTPEERAEAAMRAAKARRWLTLLARHLHDHRERDLAWWRISQRMLSPWTAPGVALGGGLLLTVVTSVLLAPLLGAEDVRPTDVLGVSLMAGGTFVVFAILVWNAVAGRTPSRLSFAIRGSVGRLRRGFWSGTALVAIIAVPVLAGFAVSLTAVSSEGWSFNYLRNYLTGAVGALVAAIVVGLALAAHNWLEAPPSRAGQASPETFLREDRRSALVGSATGGLVVAVLLLPAAYLVTVLGRLLSDALTGWPGAPGEPDVGYLIGRPGYEVHDIVDASPPPMALLLLVPAAVVMSLLLLTRAWARFVIARLVLAARGRLPLRLMGFLADARSRQLLRQSGAGYQFRHVRLQDRLASEPIPPRAVGRTVRRRVLLAGGVGTLALAALLLWSALPRDAARRTLLADEEDIIEGVVFSPNGAMVSAYGHDTVWVWEPATGDRITRLVGHDSSITGLTFAPGSRLLATTSADQTVRVWDAGSGRPVHVFRGHTSDSRRPTFSPDGTLLTSTAAGDDFARLWDLTTGRLVVVLDGHAGGVQWADFSPDGRFLATASSSDQRVRIRDPKSGDTRFFLAGHRAGVGNLAFSANGDLVATSSGNVAYLWRAADGQLLAALVGHAAAVQALAFSPDGRILVTGSYDKTARYWDTSTGDALATLTGHTGTVDAVLVSPDGRAALTIGGYDELPRLWDLPSGRLIGVLDFGKAVNESAVFSPDGSLVALYASENHVQIWSASTARRMATLTGHTDQVSSVVFSPDGGTIATDSWDGTVRLWDVPGR</sequence>
<keyword evidence="1 3" id="KW-0853">WD repeat</keyword>
<protein>
    <submittedName>
        <fullName evidence="6">WD40 repeat</fullName>
    </submittedName>
</protein>
<name>A0A1C6SH32_9ACTN</name>
<keyword evidence="4" id="KW-1133">Transmembrane helix</keyword>
<dbReference type="InterPro" id="IPR001680">
    <property type="entry name" value="WD40_rpt"/>
</dbReference>
<feature type="transmembrane region" description="Helical" evidence="4">
    <location>
        <begin position="661"/>
        <end position="679"/>
    </location>
</feature>
<keyword evidence="2" id="KW-0677">Repeat</keyword>
<dbReference type="PROSITE" id="PS50082">
    <property type="entry name" value="WD_REPEATS_2"/>
    <property type="match status" value="5"/>
</dbReference>
<dbReference type="InterPro" id="IPR011044">
    <property type="entry name" value="Quino_amine_DH_bsu"/>
</dbReference>
<dbReference type="Pfam" id="PF05729">
    <property type="entry name" value="NACHT"/>
    <property type="match status" value="1"/>
</dbReference>